<protein>
    <submittedName>
        <fullName evidence="7">ABC transporter permease</fullName>
    </submittedName>
</protein>
<dbReference type="AlphaFoldDB" id="A0A554N983"/>
<evidence type="ECO:0000313" key="7">
    <source>
        <dbReference type="EMBL" id="TSD13922.1"/>
    </source>
</evidence>
<dbReference type="InterPro" id="IPR051784">
    <property type="entry name" value="Nod_factor_ABC_transporter"/>
</dbReference>
<dbReference type="InterPro" id="IPR000412">
    <property type="entry name" value="ABC_2_transport"/>
</dbReference>
<evidence type="ECO:0000259" key="6">
    <source>
        <dbReference type="PROSITE" id="PS51012"/>
    </source>
</evidence>
<feature type="transmembrane region" description="Helical" evidence="5">
    <location>
        <begin position="109"/>
        <end position="129"/>
    </location>
</feature>
<keyword evidence="4 5" id="KW-0472">Membrane</keyword>
<dbReference type="PIRSF" id="PIRSF006648">
    <property type="entry name" value="DrrB"/>
    <property type="match status" value="1"/>
</dbReference>
<dbReference type="RefSeq" id="WP_144261970.1">
    <property type="nucleotide sequence ID" value="NZ_QMDX01000005.1"/>
</dbReference>
<evidence type="ECO:0000256" key="3">
    <source>
        <dbReference type="ARBA" id="ARBA00022989"/>
    </source>
</evidence>
<evidence type="ECO:0000256" key="1">
    <source>
        <dbReference type="ARBA" id="ARBA00004141"/>
    </source>
</evidence>
<proteinExistence type="predicted"/>
<gene>
    <name evidence="7" type="ORF">DP107_09745</name>
</gene>
<dbReference type="PANTHER" id="PTHR43229:SF6">
    <property type="entry name" value="ABC-TYPE MULTIDRUG TRANSPORT SYSTEM, PERMEASE COMPONENT"/>
    <property type="match status" value="1"/>
</dbReference>
<dbReference type="OrthoDB" id="203821at2157"/>
<dbReference type="EMBL" id="QMDX01000005">
    <property type="protein sequence ID" value="TSD13922.1"/>
    <property type="molecule type" value="Genomic_DNA"/>
</dbReference>
<evidence type="ECO:0000256" key="2">
    <source>
        <dbReference type="ARBA" id="ARBA00022692"/>
    </source>
</evidence>
<keyword evidence="2 5" id="KW-0812">Transmembrane</keyword>
<feature type="transmembrane region" description="Helical" evidence="5">
    <location>
        <begin position="244"/>
        <end position="262"/>
    </location>
</feature>
<dbReference type="PANTHER" id="PTHR43229">
    <property type="entry name" value="NODULATION PROTEIN J"/>
    <property type="match status" value="1"/>
</dbReference>
<dbReference type="PROSITE" id="PS51012">
    <property type="entry name" value="ABC_TM2"/>
    <property type="match status" value="1"/>
</dbReference>
<dbReference type="InterPro" id="IPR013525">
    <property type="entry name" value="ABC2_TM"/>
</dbReference>
<feature type="transmembrane region" description="Helical" evidence="5">
    <location>
        <begin position="141"/>
        <end position="163"/>
    </location>
</feature>
<dbReference type="PRINTS" id="PR00164">
    <property type="entry name" value="ABC2TRNSPORT"/>
</dbReference>
<accession>A0A554N983</accession>
<feature type="transmembrane region" description="Helical" evidence="5">
    <location>
        <begin position="57"/>
        <end position="75"/>
    </location>
</feature>
<comment type="subcellular location">
    <subcellularLocation>
        <location evidence="1">Membrane</location>
        <topology evidence="1">Multi-pass membrane protein</topology>
    </subcellularLocation>
</comment>
<dbReference type="InterPro" id="IPR047817">
    <property type="entry name" value="ABC2_TM_bact-type"/>
</dbReference>
<dbReference type="InParanoid" id="A0A554N983"/>
<keyword evidence="8" id="KW-1185">Reference proteome</keyword>
<feature type="domain" description="ABC transmembrane type-2" evidence="6">
    <location>
        <begin position="23"/>
        <end position="265"/>
    </location>
</feature>
<reference evidence="7 8" key="1">
    <citation type="submission" date="2018-06" db="EMBL/GenBank/DDBJ databases">
        <title>Natronomonas sp. F16-60 a new haloarchaeon isolated from a solar saltern of Isla Cristina, Huelva, Spain.</title>
        <authorList>
            <person name="Duran-Viseras A."/>
            <person name="Sanchez-Porro C."/>
            <person name="Ventosa A."/>
        </authorList>
    </citation>
    <scope>NUCLEOTIDE SEQUENCE [LARGE SCALE GENOMIC DNA]</scope>
    <source>
        <strain evidence="7 8">F16-60</strain>
    </source>
</reference>
<dbReference type="Pfam" id="PF01061">
    <property type="entry name" value="ABC2_membrane"/>
    <property type="match status" value="1"/>
</dbReference>
<dbReference type="GO" id="GO:0043190">
    <property type="term" value="C:ATP-binding cassette (ABC) transporter complex"/>
    <property type="evidence" value="ECO:0007669"/>
    <property type="project" value="InterPro"/>
</dbReference>
<dbReference type="Proteomes" id="UP000319894">
    <property type="component" value="Unassembled WGS sequence"/>
</dbReference>
<evidence type="ECO:0000313" key="8">
    <source>
        <dbReference type="Proteomes" id="UP000319894"/>
    </source>
</evidence>
<sequence length="266" mass="27731">MSALGRVGSETTAATKAFLRRRTAVFFTFFFPAILVLIFGVLVQAQPTGGGLFTEPAGYYVPGYLAVVVLFTPLSRVGSEVARHREGNRFEKLATTPLSRAEWLLAQTLVNVAIIGAAAVLILGLVVALTGAAGSLTPSLLVLPFIALAVALFCGLGAVLGRVADSQDGVVAAANGIALPLLFLSETFVPPDLLPAWFDPLRFLSPLTYFARGVREATYRPPGVIASFTPGGNVLEAGGPLLELGVLAALAVLFFVAGAYAIPDTD</sequence>
<dbReference type="GO" id="GO:0140359">
    <property type="term" value="F:ABC-type transporter activity"/>
    <property type="evidence" value="ECO:0007669"/>
    <property type="project" value="InterPro"/>
</dbReference>
<comment type="caution">
    <text evidence="7">The sequence shown here is derived from an EMBL/GenBank/DDBJ whole genome shotgun (WGS) entry which is preliminary data.</text>
</comment>
<feature type="transmembrane region" description="Helical" evidence="5">
    <location>
        <begin position="24"/>
        <end position="45"/>
    </location>
</feature>
<evidence type="ECO:0000256" key="4">
    <source>
        <dbReference type="ARBA" id="ARBA00023136"/>
    </source>
</evidence>
<keyword evidence="3 5" id="KW-1133">Transmembrane helix</keyword>
<evidence type="ECO:0000256" key="5">
    <source>
        <dbReference type="SAM" id="Phobius"/>
    </source>
</evidence>
<feature type="transmembrane region" description="Helical" evidence="5">
    <location>
        <begin position="170"/>
        <end position="189"/>
    </location>
</feature>
<name>A0A554N983_9EURY</name>
<organism evidence="7 8">
    <name type="scientific">Haloglomus irregulare</name>
    <dbReference type="NCBI Taxonomy" id="2234134"/>
    <lineage>
        <taxon>Archaea</taxon>
        <taxon>Methanobacteriati</taxon>
        <taxon>Methanobacteriota</taxon>
        <taxon>Stenosarchaea group</taxon>
        <taxon>Halobacteria</taxon>
        <taxon>Halobacteriales</taxon>
        <taxon>Natronomonadaceae</taxon>
        <taxon>Haloglomus</taxon>
    </lineage>
</organism>